<proteinExistence type="predicted"/>
<feature type="region of interest" description="Disordered" evidence="1">
    <location>
        <begin position="153"/>
        <end position="233"/>
    </location>
</feature>
<organism evidence="2 3">
    <name type="scientific">Streptomyces echinatus</name>
    <dbReference type="NCBI Taxonomy" id="67293"/>
    <lineage>
        <taxon>Bacteria</taxon>
        <taxon>Bacillati</taxon>
        <taxon>Actinomycetota</taxon>
        <taxon>Actinomycetes</taxon>
        <taxon>Kitasatosporales</taxon>
        <taxon>Streptomycetaceae</taxon>
        <taxon>Streptomyces</taxon>
    </lineage>
</organism>
<evidence type="ECO:0000256" key="1">
    <source>
        <dbReference type="SAM" id="MobiDB-lite"/>
    </source>
</evidence>
<comment type="caution">
    <text evidence="2">The sequence shown here is derived from an EMBL/GenBank/DDBJ whole genome shotgun (WGS) entry which is preliminary data.</text>
</comment>
<name>A0A7W9PWY1_9ACTN</name>
<reference evidence="2 3" key="1">
    <citation type="submission" date="2020-08" db="EMBL/GenBank/DDBJ databases">
        <title>Genomic Encyclopedia of Type Strains, Phase III (KMG-III): the genomes of soil and plant-associated and newly described type strains.</title>
        <authorList>
            <person name="Whitman W."/>
        </authorList>
    </citation>
    <scope>NUCLEOTIDE SEQUENCE [LARGE SCALE GENOMIC DNA]</scope>
    <source>
        <strain evidence="2 3">CECT 3313</strain>
    </source>
</reference>
<protein>
    <submittedName>
        <fullName evidence="2">Uncharacterized protein</fullName>
    </submittedName>
</protein>
<dbReference type="EMBL" id="JACHJK010000009">
    <property type="protein sequence ID" value="MBB5929485.1"/>
    <property type="molecule type" value="Genomic_DNA"/>
</dbReference>
<feature type="region of interest" description="Disordered" evidence="1">
    <location>
        <begin position="100"/>
        <end position="119"/>
    </location>
</feature>
<feature type="compositionally biased region" description="Basic and acidic residues" evidence="1">
    <location>
        <begin position="274"/>
        <end position="291"/>
    </location>
</feature>
<feature type="compositionally biased region" description="Gly residues" evidence="1">
    <location>
        <begin position="12"/>
        <end position="22"/>
    </location>
</feature>
<keyword evidence="3" id="KW-1185">Reference proteome</keyword>
<gene>
    <name evidence="2" type="ORF">FHS34_004972</name>
</gene>
<feature type="region of interest" description="Disordered" evidence="1">
    <location>
        <begin position="252"/>
        <end position="315"/>
    </location>
</feature>
<feature type="compositionally biased region" description="Basic residues" evidence="1">
    <location>
        <begin position="57"/>
        <end position="71"/>
    </location>
</feature>
<dbReference type="AlphaFoldDB" id="A0A7W9PWY1"/>
<feature type="region of interest" description="Disordered" evidence="1">
    <location>
        <begin position="1"/>
        <end position="80"/>
    </location>
</feature>
<sequence>MDGRDRVPGDARGVGGLTGGALGPAARRHGETPAGGRGGDGAGADLYGVGAEASGRRPGRPVAQRHGRRSIRGGCAGCRRDRGWRAGRRAVRWRGGVVRVGSGPAGAGTDPAQPDRGRARCVGRGLRQPAAHMAEPVVHGHGLALGAGRPFQRRADRRHAPAGPGASGGGPGTSRRGAPPRGSGPGGSAGSGRAATAVAADGAGWPRSGRTDDAAPRHDTRATGTPRVGGGYECGGRRGFRRGHGHKCGHGHGCGCPLGGGRRDGTGTESGSGPEEKPRAAPGRRDHDCRRAHGFRAGPGIAGGRTPGPDQDRKRNWCRCRKRPRCRERNADWCQRR</sequence>
<dbReference type="Proteomes" id="UP000585836">
    <property type="component" value="Unassembled WGS sequence"/>
</dbReference>
<evidence type="ECO:0000313" key="3">
    <source>
        <dbReference type="Proteomes" id="UP000585836"/>
    </source>
</evidence>
<evidence type="ECO:0000313" key="2">
    <source>
        <dbReference type="EMBL" id="MBB5929485.1"/>
    </source>
</evidence>
<feature type="compositionally biased region" description="Basic and acidic residues" evidence="1">
    <location>
        <begin position="209"/>
        <end position="221"/>
    </location>
</feature>
<feature type="compositionally biased region" description="Low complexity" evidence="1">
    <location>
        <begin position="191"/>
        <end position="204"/>
    </location>
</feature>
<feature type="compositionally biased region" description="Gly residues" evidence="1">
    <location>
        <begin position="33"/>
        <end position="42"/>
    </location>
</feature>
<accession>A0A7W9PWY1</accession>